<feature type="transmembrane region" description="Helical" evidence="2">
    <location>
        <begin position="389"/>
        <end position="414"/>
    </location>
</feature>
<reference evidence="3 4" key="1">
    <citation type="submission" date="2017-02" db="EMBL/GenBank/DDBJ databases">
        <authorList>
            <person name="Peterson S.W."/>
        </authorList>
    </citation>
    <scope>NUCLEOTIDE SEQUENCE [LARGE SCALE GENOMIC DNA]</scope>
    <source>
        <strain evidence="3 4">ATCC BAA-909</strain>
    </source>
</reference>
<name>A0A1T4N3R2_9SPIR</name>
<dbReference type="OrthoDB" id="366306at2"/>
<evidence type="ECO:0000313" key="3">
    <source>
        <dbReference type="EMBL" id="SJZ73761.1"/>
    </source>
</evidence>
<feature type="transmembrane region" description="Helical" evidence="2">
    <location>
        <begin position="871"/>
        <end position="889"/>
    </location>
</feature>
<dbReference type="GO" id="GO:0005886">
    <property type="term" value="C:plasma membrane"/>
    <property type="evidence" value="ECO:0007669"/>
    <property type="project" value="TreeGrafter"/>
</dbReference>
<keyword evidence="2" id="KW-1133">Transmembrane helix</keyword>
<dbReference type="Pfam" id="PF00873">
    <property type="entry name" value="ACR_tran"/>
    <property type="match status" value="1"/>
</dbReference>
<dbReference type="Gene3D" id="3.30.70.1320">
    <property type="entry name" value="Multidrug efflux transporter AcrB pore domain like"/>
    <property type="match status" value="1"/>
</dbReference>
<feature type="transmembrane region" description="Helical" evidence="2">
    <location>
        <begin position="337"/>
        <end position="356"/>
    </location>
</feature>
<dbReference type="InterPro" id="IPR001036">
    <property type="entry name" value="Acrflvin-R"/>
</dbReference>
<dbReference type="PRINTS" id="PR00702">
    <property type="entry name" value="ACRIFLAVINRP"/>
</dbReference>
<dbReference type="PANTHER" id="PTHR32063">
    <property type="match status" value="1"/>
</dbReference>
<dbReference type="SUPFAM" id="SSF82866">
    <property type="entry name" value="Multidrug efflux transporter AcrB transmembrane domain"/>
    <property type="match status" value="2"/>
</dbReference>
<dbReference type="Gene3D" id="3.30.70.1430">
    <property type="entry name" value="Multidrug efflux transporter AcrB pore domain"/>
    <property type="match status" value="2"/>
</dbReference>
<feature type="transmembrane region" description="Helical" evidence="2">
    <location>
        <begin position="976"/>
        <end position="994"/>
    </location>
</feature>
<feature type="transmembrane region" description="Helical" evidence="2">
    <location>
        <begin position="1006"/>
        <end position="1030"/>
    </location>
</feature>
<keyword evidence="4" id="KW-1185">Reference proteome</keyword>
<keyword evidence="2" id="KW-0472">Membrane</keyword>
<dbReference type="InterPro" id="IPR027463">
    <property type="entry name" value="AcrB_DN_DC_subdom"/>
</dbReference>
<feature type="transmembrane region" description="Helical" evidence="2">
    <location>
        <begin position="435"/>
        <end position="454"/>
    </location>
</feature>
<keyword evidence="2" id="KW-0812">Transmembrane</keyword>
<proteinExistence type="predicted"/>
<accession>A0A1T4N3R2</accession>
<dbReference type="PANTHER" id="PTHR32063:SF0">
    <property type="entry name" value="SWARMING MOTILITY PROTEIN SWRC"/>
    <property type="match status" value="1"/>
</dbReference>
<dbReference type="Proteomes" id="UP000190395">
    <property type="component" value="Unassembled WGS sequence"/>
</dbReference>
<feature type="transmembrane region" description="Helical" evidence="2">
    <location>
        <begin position="469"/>
        <end position="492"/>
    </location>
</feature>
<protein>
    <submittedName>
        <fullName evidence="3">Heavy metal efflux pump, CzcA family</fullName>
    </submittedName>
</protein>
<organism evidence="3 4">
    <name type="scientific">Treponema berlinense</name>
    <dbReference type="NCBI Taxonomy" id="225004"/>
    <lineage>
        <taxon>Bacteria</taxon>
        <taxon>Pseudomonadati</taxon>
        <taxon>Spirochaetota</taxon>
        <taxon>Spirochaetia</taxon>
        <taxon>Spirochaetales</taxon>
        <taxon>Treponemataceae</taxon>
        <taxon>Treponema</taxon>
    </lineage>
</organism>
<feature type="transmembrane region" description="Helical" evidence="2">
    <location>
        <begin position="12"/>
        <end position="34"/>
    </location>
</feature>
<dbReference type="AlphaFoldDB" id="A0A1T4N3R2"/>
<dbReference type="Gene3D" id="1.20.1640.10">
    <property type="entry name" value="Multidrug efflux transporter AcrB transmembrane domain"/>
    <property type="match status" value="2"/>
</dbReference>
<feature type="transmembrane region" description="Helical" evidence="2">
    <location>
        <begin position="543"/>
        <end position="565"/>
    </location>
</feature>
<evidence type="ECO:0000256" key="1">
    <source>
        <dbReference type="SAM" id="MobiDB-lite"/>
    </source>
</evidence>
<dbReference type="Gene3D" id="3.30.2090.10">
    <property type="entry name" value="Multidrug efflux transporter AcrB TolC docking domain, DN and DC subdomains"/>
    <property type="match status" value="2"/>
</dbReference>
<feature type="transmembrane region" description="Helical" evidence="2">
    <location>
        <begin position="363"/>
        <end position="383"/>
    </location>
</feature>
<evidence type="ECO:0000256" key="2">
    <source>
        <dbReference type="SAM" id="Phobius"/>
    </source>
</evidence>
<dbReference type="GO" id="GO:0042910">
    <property type="term" value="F:xenobiotic transmembrane transporter activity"/>
    <property type="evidence" value="ECO:0007669"/>
    <property type="project" value="TreeGrafter"/>
</dbReference>
<gene>
    <name evidence="3" type="ORF">SAMN02745152_01091</name>
</gene>
<feature type="region of interest" description="Disordered" evidence="1">
    <location>
        <begin position="1048"/>
        <end position="1070"/>
    </location>
</feature>
<sequence length="1070" mass="116701">MTFSERCVNKPVTTQLIFVLAVILGLFCTTQLPIDMFPEMDLPYMIVFTSYDNAGPEEVEQSVTSLLETSLSGVSGLKKMQSQSMSGLSLVMLEFNYGTNLDAAGGDVRDKIDMVRGYLPDDADSPVTIKMDPSMMPILNLAVRGNRTPEELRTLASDVIEPRLEQLDGIASANVSGGREESINVDIPRDRLEAYGLTISSVAQMIGVQNIQSSGGTITSGDINYTIKNDGKYKNIEDLKNTVISYKAGSDSALRTIRLRDIADVYEGYKDESTLAYLDGDPCVMIMLTKQSGKNSVQAAKNVRKQLSKIQAELPKDVEIIETSNTVDIISQTIGEVVTSVIQGALLAIAVLFIFLRSLKSTLIVGLSIPLSVLITLLCMYLKGITVNMISMAGLLLGIGMLVDNSIVVLENIYSYIQRDAKPKVAAILGSQEMVSSIMGSTLTSVCIFLPMLVFQKQLGMMGQMFNDLAYTIIFSLMSSLIVAVALVPVLCSKYVSKVGGTRNEGRGFAYAVNKVFNNFFDKLDQKYSVGVTFVLHHRKMSIGIVVALFFLSMGAIKLVGFVFMPSSASNSVQVDFKLPQGTKLSITEDTIREFETMALQELTGVKYTSVTVGGTSLISSSSETNSGSVIFSLYEPKDRLPGYDNEKTAKAKLRKYFTMFPGASLSFSANANSASSSSGVSVNIKSDDLNLVMDTARQIRKVLEEKGTDWVSEVDSDLEDGLPQANIIFDRDRMQEFGLNVYTVGSEIAGVINGTTASRYTKDGDDIDVIVRVSEKDRSRLGDLDSISMVTSSGKRIPLSSFARYEESTAPVTIFRENQSRIIHVTAKPNDGLSIGVVQSEVIKLIEENVAKEDGVIISYSGDMEDMMEAVVNFGLVIILAAFLVFVVMASQFESMLDPFIVILTIPLSFIGVMAIYAITGNQLNVITIMGVLVLVGTIVNNGIVLVDYTNLLRKRGYELEEACIQAARNRLRPILMSTLTTVISLAPMAFFPGEGSASMQPISLTVFGGMTFGSLMTLFIMPSIYYIFNNRRLKKAAKKAAKRKALEEKLAPQAQIEDKTSGENKDSQ</sequence>
<evidence type="ECO:0000313" key="4">
    <source>
        <dbReference type="Proteomes" id="UP000190395"/>
    </source>
</evidence>
<dbReference type="EMBL" id="FUXC01000005">
    <property type="protein sequence ID" value="SJZ73761.1"/>
    <property type="molecule type" value="Genomic_DNA"/>
</dbReference>
<dbReference type="STRING" id="225004.SAMN02745152_01091"/>
<dbReference type="SUPFAM" id="SSF82714">
    <property type="entry name" value="Multidrug efflux transporter AcrB TolC docking domain, DN and DC subdomains"/>
    <property type="match status" value="2"/>
</dbReference>
<feature type="transmembrane region" description="Helical" evidence="2">
    <location>
        <begin position="901"/>
        <end position="921"/>
    </location>
</feature>
<dbReference type="GeneID" id="303367341"/>
<dbReference type="SUPFAM" id="SSF82693">
    <property type="entry name" value="Multidrug efflux transporter AcrB pore domain, PN1, PN2, PC1 and PC2 subdomains"/>
    <property type="match status" value="3"/>
</dbReference>
<dbReference type="Gene3D" id="3.30.70.1440">
    <property type="entry name" value="Multidrug efflux transporter AcrB pore domain"/>
    <property type="match status" value="1"/>
</dbReference>
<feature type="transmembrane region" description="Helical" evidence="2">
    <location>
        <begin position="927"/>
        <end position="948"/>
    </location>
</feature>
<dbReference type="RefSeq" id="WP_078930845.1">
    <property type="nucleotide sequence ID" value="NZ_FUXC01000005.1"/>
</dbReference>